<evidence type="ECO:0000256" key="4">
    <source>
        <dbReference type="ARBA" id="ARBA00004496"/>
    </source>
</evidence>
<gene>
    <name evidence="26" type="ORF">LOTGIDRAFT_209871</name>
</gene>
<dbReference type="FunFam" id="3.40.800.20:FF:000006">
    <property type="entry name" value="Histone deacetylase 8"/>
    <property type="match status" value="1"/>
</dbReference>
<feature type="binding site" evidence="24">
    <location>
        <position position="261"/>
    </location>
    <ligand>
        <name>a divalent metal cation</name>
        <dbReference type="ChEBI" id="CHEBI:60240"/>
    </ligand>
</feature>
<evidence type="ECO:0000256" key="21">
    <source>
        <dbReference type="ARBA" id="ARBA00049416"/>
    </source>
</evidence>
<feature type="binding site" evidence="24">
    <location>
        <position position="172"/>
    </location>
    <ligand>
        <name>a divalent metal cation</name>
        <dbReference type="ChEBI" id="CHEBI:60240"/>
    </ligand>
</feature>
<evidence type="ECO:0000256" key="18">
    <source>
        <dbReference type="ARBA" id="ARBA00042783"/>
    </source>
</evidence>
<evidence type="ECO:0000256" key="22">
    <source>
        <dbReference type="PIRSR" id="PIRSR037913-1"/>
    </source>
</evidence>
<dbReference type="HOGENOM" id="CLU_007727_7_4_1"/>
<dbReference type="PANTHER" id="PTHR10625">
    <property type="entry name" value="HISTONE DEACETYLASE HDAC1-RELATED"/>
    <property type="match status" value="1"/>
</dbReference>
<feature type="binding site" evidence="23">
    <location>
        <position position="95"/>
    </location>
    <ligand>
        <name>substrate</name>
    </ligand>
</feature>
<dbReference type="PRINTS" id="PR01271">
    <property type="entry name" value="HISDACETLASE"/>
</dbReference>
<evidence type="ECO:0000256" key="7">
    <source>
        <dbReference type="ARBA" id="ARBA00022454"/>
    </source>
</evidence>
<dbReference type="Proteomes" id="UP000030746">
    <property type="component" value="Unassembled WGS sequence"/>
</dbReference>
<dbReference type="PANTHER" id="PTHR10625:SF14">
    <property type="entry name" value="HISTONE DEACETYLASE 8"/>
    <property type="match status" value="1"/>
</dbReference>
<keyword evidence="11" id="KW-0378">Hydrolase</keyword>
<evidence type="ECO:0000256" key="15">
    <source>
        <dbReference type="ARBA" id="ARBA00023242"/>
    </source>
</evidence>
<dbReference type="InterPro" id="IPR003084">
    <property type="entry name" value="HDAC_I/II"/>
</dbReference>
<evidence type="ECO:0000256" key="3">
    <source>
        <dbReference type="ARBA" id="ARBA00004286"/>
    </source>
</evidence>
<dbReference type="GO" id="GO:0005634">
    <property type="term" value="C:nucleus"/>
    <property type="evidence" value="ECO:0007669"/>
    <property type="project" value="UniProtKB-SubCell"/>
</dbReference>
<evidence type="ECO:0000256" key="10">
    <source>
        <dbReference type="ARBA" id="ARBA00022723"/>
    </source>
</evidence>
<dbReference type="EC" id="3.5.1.98" evidence="6"/>
<evidence type="ECO:0000256" key="20">
    <source>
        <dbReference type="ARBA" id="ARBA00049193"/>
    </source>
</evidence>
<comment type="subcellular location">
    <subcellularLocation>
        <location evidence="3">Chromosome</location>
    </subcellularLocation>
    <subcellularLocation>
        <location evidence="4">Cytoplasm</location>
    </subcellularLocation>
    <subcellularLocation>
        <location evidence="2">Nucleus</location>
    </subcellularLocation>
</comment>
<dbReference type="GO" id="GO:0046872">
    <property type="term" value="F:metal ion binding"/>
    <property type="evidence" value="ECO:0007669"/>
    <property type="project" value="UniProtKB-KW"/>
</dbReference>
<keyword evidence="13" id="KW-0805">Transcription regulation</keyword>
<comment type="cofactor">
    <cofactor evidence="1">
        <name>a divalent metal cation</name>
        <dbReference type="ChEBI" id="CHEBI:60240"/>
    </cofactor>
</comment>
<dbReference type="InterPro" id="IPR000286">
    <property type="entry name" value="HDACs"/>
</dbReference>
<keyword evidence="7" id="KW-0158">Chromosome</keyword>
<dbReference type="OrthoDB" id="73273at2759"/>
<dbReference type="InterPro" id="IPR023801">
    <property type="entry name" value="His_deacetylse_dom"/>
</dbReference>
<evidence type="ECO:0000256" key="8">
    <source>
        <dbReference type="ARBA" id="ARBA00022490"/>
    </source>
</evidence>
<comment type="catalytic activity">
    <reaction evidence="20">
        <text>N(6)-(2E)-butenoyl-L-lysyl-[protein] + H2O = (2E)-2-butenoate + L-lysyl-[protein]</text>
        <dbReference type="Rhea" id="RHEA:69172"/>
        <dbReference type="Rhea" id="RHEA-COMP:9752"/>
        <dbReference type="Rhea" id="RHEA-COMP:13707"/>
        <dbReference type="ChEBI" id="CHEBI:15377"/>
        <dbReference type="ChEBI" id="CHEBI:29969"/>
        <dbReference type="ChEBI" id="CHEBI:35899"/>
        <dbReference type="ChEBI" id="CHEBI:137954"/>
    </reaction>
    <physiologicalReaction direction="left-to-right" evidence="20">
        <dbReference type="Rhea" id="RHEA:69173"/>
    </physiologicalReaction>
</comment>
<keyword evidence="14" id="KW-0804">Transcription</keyword>
<comment type="catalytic activity">
    <reaction evidence="19">
        <text>N(6)-acetyl-L-lysyl-[protein] + H2O = L-lysyl-[protein] + acetate</text>
        <dbReference type="Rhea" id="RHEA:58108"/>
        <dbReference type="Rhea" id="RHEA-COMP:9752"/>
        <dbReference type="Rhea" id="RHEA-COMP:10731"/>
        <dbReference type="ChEBI" id="CHEBI:15377"/>
        <dbReference type="ChEBI" id="CHEBI:29969"/>
        <dbReference type="ChEBI" id="CHEBI:30089"/>
        <dbReference type="ChEBI" id="CHEBI:61930"/>
    </reaction>
    <physiologicalReaction direction="left-to-right" evidence="19">
        <dbReference type="Rhea" id="RHEA:58109"/>
    </physiologicalReaction>
</comment>
<protein>
    <recommendedName>
        <fullName evidence="16">Histone deacetylase 8</fullName>
        <ecNumber evidence="6">3.5.1.98</ecNumber>
    </recommendedName>
    <alternativeName>
        <fullName evidence="17">Protein deacetylase HDAC8</fullName>
    </alternativeName>
    <alternativeName>
        <fullName evidence="18">Protein decrotonylase HDAC8</fullName>
    </alternativeName>
</protein>
<dbReference type="Pfam" id="PF00850">
    <property type="entry name" value="Hist_deacetyl"/>
    <property type="match status" value="1"/>
</dbReference>
<evidence type="ECO:0000313" key="26">
    <source>
        <dbReference type="EMBL" id="ESO88950.1"/>
    </source>
</evidence>
<dbReference type="AlphaFoldDB" id="V4A204"/>
<dbReference type="OMA" id="CFWHSTG"/>
<keyword evidence="27" id="KW-1185">Reference proteome</keyword>
<dbReference type="InterPro" id="IPR037138">
    <property type="entry name" value="His_deacetylse_dom_sf"/>
</dbReference>
<evidence type="ECO:0000256" key="19">
    <source>
        <dbReference type="ARBA" id="ARBA00049136"/>
    </source>
</evidence>
<keyword evidence="9" id="KW-0678">Repressor</keyword>
<evidence type="ECO:0000256" key="6">
    <source>
        <dbReference type="ARBA" id="ARBA00012111"/>
    </source>
</evidence>
<keyword evidence="15" id="KW-0539">Nucleus</keyword>
<dbReference type="GO" id="GO:0031507">
    <property type="term" value="P:heterochromatin formation"/>
    <property type="evidence" value="ECO:0007669"/>
    <property type="project" value="TreeGrafter"/>
</dbReference>
<dbReference type="Gene3D" id="3.40.800.20">
    <property type="entry name" value="Histone deacetylase domain"/>
    <property type="match status" value="1"/>
</dbReference>
<dbReference type="CTD" id="20246175"/>
<dbReference type="GO" id="GO:0005737">
    <property type="term" value="C:cytoplasm"/>
    <property type="evidence" value="ECO:0007669"/>
    <property type="project" value="UniProtKB-SubCell"/>
</dbReference>
<dbReference type="KEGG" id="lgi:LOTGIDRAFT_209871"/>
<dbReference type="PRINTS" id="PR01270">
    <property type="entry name" value="HDASUPER"/>
</dbReference>
<evidence type="ECO:0000256" key="24">
    <source>
        <dbReference type="PIRSR" id="PIRSR037913-3"/>
    </source>
</evidence>
<evidence type="ECO:0000256" key="12">
    <source>
        <dbReference type="ARBA" id="ARBA00022853"/>
    </source>
</evidence>
<evidence type="ECO:0000256" key="2">
    <source>
        <dbReference type="ARBA" id="ARBA00004123"/>
    </source>
</evidence>
<feature type="binding site" evidence="23">
    <location>
        <position position="145"/>
    </location>
    <ligand>
        <name>substrate</name>
    </ligand>
</feature>
<evidence type="ECO:0000256" key="23">
    <source>
        <dbReference type="PIRSR" id="PIRSR037913-2"/>
    </source>
</evidence>
<proteinExistence type="inferred from homology"/>
<feature type="active site" description="Proton acceptor" evidence="22">
    <location>
        <position position="137"/>
    </location>
</feature>
<organism evidence="26 27">
    <name type="scientific">Lottia gigantea</name>
    <name type="common">Giant owl limpet</name>
    <dbReference type="NCBI Taxonomy" id="225164"/>
    <lineage>
        <taxon>Eukaryota</taxon>
        <taxon>Metazoa</taxon>
        <taxon>Spiralia</taxon>
        <taxon>Lophotrochozoa</taxon>
        <taxon>Mollusca</taxon>
        <taxon>Gastropoda</taxon>
        <taxon>Patellogastropoda</taxon>
        <taxon>Lottioidea</taxon>
        <taxon>Lottiidae</taxon>
        <taxon>Lottia</taxon>
    </lineage>
</organism>
<evidence type="ECO:0000256" key="16">
    <source>
        <dbReference type="ARBA" id="ARBA00040347"/>
    </source>
</evidence>
<evidence type="ECO:0000259" key="25">
    <source>
        <dbReference type="Pfam" id="PF00850"/>
    </source>
</evidence>
<keyword evidence="8" id="KW-0963">Cytoplasm</keyword>
<dbReference type="InterPro" id="IPR023696">
    <property type="entry name" value="Ureohydrolase_dom_sf"/>
</dbReference>
<dbReference type="PIRSF" id="PIRSF037913">
    <property type="entry name" value="His_deacetylse_1"/>
    <property type="match status" value="1"/>
</dbReference>
<keyword evidence="10 24" id="KW-0479">Metal-binding</keyword>
<evidence type="ECO:0000256" key="11">
    <source>
        <dbReference type="ARBA" id="ARBA00022801"/>
    </source>
</evidence>
<keyword evidence="12" id="KW-0156">Chromatin regulator</keyword>
<dbReference type="GO" id="GO:0005694">
    <property type="term" value="C:chromosome"/>
    <property type="evidence" value="ECO:0007669"/>
    <property type="project" value="UniProtKB-SubCell"/>
</dbReference>
<evidence type="ECO:0000256" key="9">
    <source>
        <dbReference type="ARBA" id="ARBA00022491"/>
    </source>
</evidence>
<comment type="similarity">
    <text evidence="5">Belongs to the histone deacetylase family. HD type 1 subfamily.</text>
</comment>
<dbReference type="GO" id="GO:0141221">
    <property type="term" value="F:histone deacetylase activity, hydrolytic mechanism"/>
    <property type="evidence" value="ECO:0007669"/>
    <property type="project" value="UniProtKB-EC"/>
</dbReference>
<dbReference type="EMBL" id="KB202619">
    <property type="protein sequence ID" value="ESO88950.1"/>
    <property type="molecule type" value="Genomic_DNA"/>
</dbReference>
<dbReference type="SUPFAM" id="SSF52768">
    <property type="entry name" value="Arginase/deacetylase"/>
    <property type="match status" value="1"/>
</dbReference>
<dbReference type="STRING" id="225164.V4A204"/>
<comment type="catalytic activity">
    <reaction evidence="21">
        <text>N(6)-acetyl-L-lysyl-[histone] + H2O = L-lysyl-[histone] + acetate</text>
        <dbReference type="Rhea" id="RHEA:58196"/>
        <dbReference type="Rhea" id="RHEA-COMP:9845"/>
        <dbReference type="Rhea" id="RHEA-COMP:11338"/>
        <dbReference type="ChEBI" id="CHEBI:15377"/>
        <dbReference type="ChEBI" id="CHEBI:29969"/>
        <dbReference type="ChEBI" id="CHEBI:30089"/>
        <dbReference type="ChEBI" id="CHEBI:61930"/>
        <dbReference type="EC" id="3.5.1.98"/>
    </reaction>
    <physiologicalReaction direction="left-to-right" evidence="21">
        <dbReference type="Rhea" id="RHEA:58197"/>
    </physiologicalReaction>
</comment>
<feature type="binding site" evidence="23">
    <location>
        <position position="300"/>
    </location>
    <ligand>
        <name>substrate</name>
    </ligand>
</feature>
<evidence type="ECO:0000313" key="27">
    <source>
        <dbReference type="Proteomes" id="UP000030746"/>
    </source>
</evidence>
<evidence type="ECO:0000256" key="1">
    <source>
        <dbReference type="ARBA" id="ARBA00001968"/>
    </source>
</evidence>
<sequence length="374" mass="42244">MDKKTKRVCYIHNEDILEKCDKLIRIQNRADIVHSLIKAYNLFQHMSIVEPRQATTEELLGFHSTDYISFLQNLDDLSDDEKCGEEAEEFGLVYDCPIQDGVFECASLVGGGTITAGEKLINDESDIAINWYGGWHHAHRDSASGFCYINDVVLGILKLRQKFERVLYIDLDLHHGDGVEEAFCCTNKVLTVSFHKYSAGFFPGTGSVNDTGYSKGRHYTVNVPLLDGLKDDEYNKIFYSVMVQIKDSFQPEAIVCQCGADGLEGDPMKSFNLSTLSLGRCVQYVLSWNKPTILLGGGGYNYINTAKCWAFLTSLAVNKKLSRDIPDHEYFSQYGPDYELGVTVGNRSDNNSQQYLHHIYTQVIDNMKNIKLDR</sequence>
<evidence type="ECO:0000256" key="14">
    <source>
        <dbReference type="ARBA" id="ARBA00023163"/>
    </source>
</evidence>
<evidence type="ECO:0000256" key="17">
    <source>
        <dbReference type="ARBA" id="ARBA00041964"/>
    </source>
</evidence>
<feature type="binding site" evidence="24">
    <location>
        <position position="174"/>
    </location>
    <ligand>
        <name>a divalent metal cation</name>
        <dbReference type="ChEBI" id="CHEBI:60240"/>
    </ligand>
</feature>
<accession>V4A204</accession>
<name>V4A204_LOTGI</name>
<evidence type="ECO:0000256" key="5">
    <source>
        <dbReference type="ARBA" id="ARBA00006457"/>
    </source>
</evidence>
<dbReference type="RefSeq" id="XP_009060000.1">
    <property type="nucleotide sequence ID" value="XM_009061752.1"/>
</dbReference>
<dbReference type="GeneID" id="20246175"/>
<reference evidence="26 27" key="1">
    <citation type="journal article" date="2013" name="Nature">
        <title>Insights into bilaterian evolution from three spiralian genomes.</title>
        <authorList>
            <person name="Simakov O."/>
            <person name="Marletaz F."/>
            <person name="Cho S.J."/>
            <person name="Edsinger-Gonzales E."/>
            <person name="Havlak P."/>
            <person name="Hellsten U."/>
            <person name="Kuo D.H."/>
            <person name="Larsson T."/>
            <person name="Lv J."/>
            <person name="Arendt D."/>
            <person name="Savage R."/>
            <person name="Osoegawa K."/>
            <person name="de Jong P."/>
            <person name="Grimwood J."/>
            <person name="Chapman J.A."/>
            <person name="Shapiro H."/>
            <person name="Aerts A."/>
            <person name="Otillar R.P."/>
            <person name="Terry A.Y."/>
            <person name="Boore J.L."/>
            <person name="Grigoriev I.V."/>
            <person name="Lindberg D.R."/>
            <person name="Seaver E.C."/>
            <person name="Weisblat D.A."/>
            <person name="Putnam N.H."/>
            <person name="Rokhsar D.S."/>
        </authorList>
    </citation>
    <scope>NUCLEOTIDE SEQUENCE [LARGE SCALE GENOMIC DNA]</scope>
</reference>
<evidence type="ECO:0000256" key="13">
    <source>
        <dbReference type="ARBA" id="ARBA00023015"/>
    </source>
</evidence>
<feature type="domain" description="Histone deacetylase" evidence="25">
    <location>
        <begin position="28"/>
        <end position="313"/>
    </location>
</feature>